<dbReference type="InterPro" id="IPR053143">
    <property type="entry name" value="Arylsulfate_ST"/>
</dbReference>
<protein>
    <submittedName>
        <fullName evidence="2">ArsR family transcriptional regulator</fullName>
    </submittedName>
</protein>
<dbReference type="InterPro" id="IPR010262">
    <property type="entry name" value="Arylsulfotransferase_bact"/>
</dbReference>
<accession>A0ABX0QU49</accession>
<dbReference type="InterPro" id="IPR011047">
    <property type="entry name" value="Quinoprotein_ADH-like_sf"/>
</dbReference>
<evidence type="ECO:0000256" key="1">
    <source>
        <dbReference type="SAM" id="SignalP"/>
    </source>
</evidence>
<dbReference type="RefSeq" id="WP_167135705.1">
    <property type="nucleotide sequence ID" value="NZ_VWXD01000002.1"/>
</dbReference>
<reference evidence="2 3" key="1">
    <citation type="journal article" date="2019" name="bioRxiv">
        <title>Bacteria contribute to plant secondary compound degradation in a generalist herbivore system.</title>
        <authorList>
            <person name="Francoeur C.B."/>
            <person name="Khadempour L."/>
            <person name="Moreira-Soto R.D."/>
            <person name="Gotting K."/>
            <person name="Book A.J."/>
            <person name="Pinto-Tomas A.A."/>
            <person name="Keefover-Ring K."/>
            <person name="Currie C.R."/>
        </authorList>
    </citation>
    <scope>NUCLEOTIDE SEQUENCE [LARGE SCALE GENOMIC DNA]</scope>
    <source>
        <strain evidence="2 3">Acro-805</strain>
    </source>
</reference>
<feature type="chain" id="PRO_5046246208" evidence="1">
    <location>
        <begin position="21"/>
        <end position="447"/>
    </location>
</feature>
<evidence type="ECO:0000313" key="3">
    <source>
        <dbReference type="Proteomes" id="UP000780690"/>
    </source>
</evidence>
<dbReference type="PANTHER" id="PTHR35340">
    <property type="entry name" value="PQQ ENZYME REPEAT PROTEIN-RELATED"/>
    <property type="match status" value="1"/>
</dbReference>
<dbReference type="Gene3D" id="2.130.10.10">
    <property type="entry name" value="YVTN repeat-like/Quinoprotein amine dehydrogenase"/>
    <property type="match status" value="1"/>
</dbReference>
<dbReference type="Pfam" id="PF05935">
    <property type="entry name" value="Arylsulfotrans"/>
    <property type="match status" value="1"/>
</dbReference>
<dbReference type="SUPFAM" id="SSF50998">
    <property type="entry name" value="Quinoprotein alcohol dehydrogenase-like"/>
    <property type="match status" value="1"/>
</dbReference>
<name>A0ABX0QU49_9GAMM</name>
<keyword evidence="1" id="KW-0732">Signal</keyword>
<comment type="caution">
    <text evidence="2">The sequence shown here is derived from an EMBL/GenBank/DDBJ whole genome shotgun (WGS) entry which is preliminary data.</text>
</comment>
<feature type="signal peptide" evidence="1">
    <location>
        <begin position="1"/>
        <end position="20"/>
    </location>
</feature>
<dbReference type="PANTHER" id="PTHR35340:SF5">
    <property type="entry name" value="ASST-DOMAIN-CONTAINING PROTEIN"/>
    <property type="match status" value="1"/>
</dbReference>
<organism evidence="2 3">
    <name type="scientific">Candidatus Pantoea formicae</name>
    <dbReference type="NCBI Taxonomy" id="2608355"/>
    <lineage>
        <taxon>Bacteria</taxon>
        <taxon>Pseudomonadati</taxon>
        <taxon>Pseudomonadota</taxon>
        <taxon>Gammaproteobacteria</taxon>
        <taxon>Enterobacterales</taxon>
        <taxon>Erwiniaceae</taxon>
        <taxon>Pantoea</taxon>
    </lineage>
</organism>
<proteinExistence type="predicted"/>
<evidence type="ECO:0000313" key="2">
    <source>
        <dbReference type="EMBL" id="NIE99413.1"/>
    </source>
</evidence>
<dbReference type="InterPro" id="IPR015943">
    <property type="entry name" value="WD40/YVTN_repeat-like_dom_sf"/>
</dbReference>
<dbReference type="Proteomes" id="UP000780690">
    <property type="component" value="Unassembled WGS sequence"/>
</dbReference>
<keyword evidence="3" id="KW-1185">Reference proteome</keyword>
<gene>
    <name evidence="2" type="ORF">F3J38_04885</name>
</gene>
<sequence length="447" mass="49476">MRIAATLSVCLLSLSFGASAIPSAFPTGVTYYDPARAWNGYVVIPGSDNQTHLVDMTGQEVHRWAYEGFPSWPIPTDRVNGQKGHLLVQLERQKDLAKEASPGNGMVNASVAEVDWNGHVQWQYGSQQQPVHQHHEIQRLPDGNTLVLGAALRQLPGYDYRIIDNTLEEVSPRGEKLWSWSVADHLHELGFSAAQLAMIRDSQDADFLHMNTAAPLGPNHWFDQGDQRFAPDNILFNSRNGNVAVIVDRQSGKVVWRIGPDYPALKLDTPLPRPLDQLIGEHDVHMIGPGLPGAGNILIFDNQGNAGFPPTRQGFFSASRVIEVNPQTKQIVWEYTGEKSGQAISTFYSAYISNAQRLPNGNTLINEGQSGRLFQVTPQGAIVWEYVSPYYGKAMPRDHYSGNTVYRAYMVDYRWAPEGTPHSEKAVTADCTRYLALPSCPALSSSP</sequence>
<dbReference type="EMBL" id="VWXD01000002">
    <property type="protein sequence ID" value="NIE99413.1"/>
    <property type="molecule type" value="Genomic_DNA"/>
</dbReference>